<name>A0A2T4AL49_TRIHA</name>
<feature type="signal peptide" evidence="1">
    <location>
        <begin position="1"/>
        <end position="21"/>
    </location>
</feature>
<accession>A0A2T4AL49</accession>
<dbReference type="AlphaFoldDB" id="A0A2T4AL49"/>
<evidence type="ECO:0000256" key="1">
    <source>
        <dbReference type="SAM" id="SignalP"/>
    </source>
</evidence>
<keyword evidence="3" id="KW-1185">Reference proteome</keyword>
<keyword evidence="1" id="KW-0732">Signal</keyword>
<protein>
    <recommendedName>
        <fullName evidence="4">Secreted protein</fullName>
    </recommendedName>
</protein>
<evidence type="ECO:0000313" key="3">
    <source>
        <dbReference type="Proteomes" id="UP000241690"/>
    </source>
</evidence>
<sequence length="62" mass="7031">MLSFVLAFLFCFMLCLHMLCTFFITSNSSEQTQCTVDPLHIKISKSKNRNSQTFPRSHSGVG</sequence>
<feature type="chain" id="PRO_5015567476" description="Secreted protein" evidence="1">
    <location>
        <begin position="22"/>
        <end position="62"/>
    </location>
</feature>
<reference evidence="2 3" key="1">
    <citation type="submission" date="2016-07" db="EMBL/GenBank/DDBJ databases">
        <title>Multiple horizontal gene transfer events from other fungi enriched the ability of initially mycotrophic Trichoderma (Ascomycota) to feed on dead plant biomass.</title>
        <authorList>
            <consortium name="DOE Joint Genome Institute"/>
            <person name="Aerts A."/>
            <person name="Atanasova L."/>
            <person name="Chenthamara K."/>
            <person name="Zhang J."/>
            <person name="Grujic M."/>
            <person name="Henrissat B."/>
            <person name="Kuo A."/>
            <person name="Salamov A."/>
            <person name="Lipzen A."/>
            <person name="Labutti K."/>
            <person name="Barry K."/>
            <person name="Miao Y."/>
            <person name="Rahimi M.J."/>
            <person name="Shen Q."/>
            <person name="Grigoriev I.V."/>
            <person name="Kubicek C.P."/>
            <person name="Druzhinina I.S."/>
        </authorList>
    </citation>
    <scope>NUCLEOTIDE SEQUENCE [LARGE SCALE GENOMIC DNA]</scope>
    <source>
        <strain evidence="2 3">CBS 226.95</strain>
    </source>
</reference>
<evidence type="ECO:0000313" key="2">
    <source>
        <dbReference type="EMBL" id="PTB57811.1"/>
    </source>
</evidence>
<dbReference type="GeneID" id="36627201"/>
<dbReference type="RefSeq" id="XP_024777488.1">
    <property type="nucleotide sequence ID" value="XM_024918632.1"/>
</dbReference>
<organism evidence="2 3">
    <name type="scientific">Trichoderma harzianum CBS 226.95</name>
    <dbReference type="NCBI Taxonomy" id="983964"/>
    <lineage>
        <taxon>Eukaryota</taxon>
        <taxon>Fungi</taxon>
        <taxon>Dikarya</taxon>
        <taxon>Ascomycota</taxon>
        <taxon>Pezizomycotina</taxon>
        <taxon>Sordariomycetes</taxon>
        <taxon>Hypocreomycetidae</taxon>
        <taxon>Hypocreales</taxon>
        <taxon>Hypocreaceae</taxon>
        <taxon>Trichoderma</taxon>
    </lineage>
</organism>
<dbReference type="EMBL" id="KZ679677">
    <property type="protein sequence ID" value="PTB57811.1"/>
    <property type="molecule type" value="Genomic_DNA"/>
</dbReference>
<proteinExistence type="predicted"/>
<gene>
    <name evidence="2" type="ORF">M431DRAFT_505375</name>
</gene>
<evidence type="ECO:0008006" key="4">
    <source>
        <dbReference type="Google" id="ProtNLM"/>
    </source>
</evidence>
<dbReference type="Proteomes" id="UP000241690">
    <property type="component" value="Unassembled WGS sequence"/>
</dbReference>